<keyword evidence="1" id="KW-0255">Endonuclease</keyword>
<protein>
    <submittedName>
        <fullName evidence="1">Dde superfamily endonuclease</fullName>
    </submittedName>
</protein>
<comment type="caution">
    <text evidence="1">The sequence shown here is derived from an EMBL/GenBank/DDBJ whole genome shotgun (WGS) entry which is preliminary data.</text>
</comment>
<dbReference type="Proteomes" id="UP001056778">
    <property type="component" value="Chromosome 3"/>
</dbReference>
<keyword evidence="1" id="KW-0378">Hydrolase</keyword>
<name>A0ACB9TEG8_HOLOL</name>
<evidence type="ECO:0000313" key="1">
    <source>
        <dbReference type="EMBL" id="KAI4465094.1"/>
    </source>
</evidence>
<keyword evidence="2" id="KW-1185">Reference proteome</keyword>
<organism evidence="1 2">
    <name type="scientific">Holotrichia oblita</name>
    <name type="common">Chafer beetle</name>
    <dbReference type="NCBI Taxonomy" id="644536"/>
    <lineage>
        <taxon>Eukaryota</taxon>
        <taxon>Metazoa</taxon>
        <taxon>Ecdysozoa</taxon>
        <taxon>Arthropoda</taxon>
        <taxon>Hexapoda</taxon>
        <taxon>Insecta</taxon>
        <taxon>Pterygota</taxon>
        <taxon>Neoptera</taxon>
        <taxon>Endopterygota</taxon>
        <taxon>Coleoptera</taxon>
        <taxon>Polyphaga</taxon>
        <taxon>Scarabaeiformia</taxon>
        <taxon>Scarabaeidae</taxon>
        <taxon>Melolonthinae</taxon>
        <taxon>Holotrichia</taxon>
    </lineage>
</organism>
<proteinExistence type="predicted"/>
<reference evidence="1" key="1">
    <citation type="submission" date="2022-04" db="EMBL/GenBank/DDBJ databases">
        <title>Chromosome-scale genome assembly of Holotrichia oblita Faldermann.</title>
        <authorList>
            <person name="Rongchong L."/>
        </authorList>
    </citation>
    <scope>NUCLEOTIDE SEQUENCE</scope>
    <source>
        <strain evidence="1">81SQS9</strain>
    </source>
</reference>
<evidence type="ECO:0000313" key="2">
    <source>
        <dbReference type="Proteomes" id="UP001056778"/>
    </source>
</evidence>
<dbReference type="EMBL" id="CM043017">
    <property type="protein sequence ID" value="KAI4465094.1"/>
    <property type="molecule type" value="Genomic_DNA"/>
</dbReference>
<gene>
    <name evidence="1" type="ORF">MML48_3g00016006</name>
</gene>
<sequence length="122" mass="14023">MADNFPTAIGALDCTHVRIKRPSIHTDEYICRKGFTSFNVQATCTRYSMELFTSVDASWSGSVHDSKIWKNSDIYGILKKKPNVVLLGDEGYVISEWLMTPFRNPRTDEERSFNIDVIRKNE</sequence>
<accession>A0ACB9TEG8</accession>
<keyword evidence="1" id="KW-0540">Nuclease</keyword>